<reference evidence="12" key="1">
    <citation type="submission" date="2012-02" db="EMBL/GenBank/DDBJ databases">
        <title>The complete genome of Halobacteroides halobius DSM 5150.</title>
        <authorList>
            <person name="Lucas S."/>
            <person name="Copeland A."/>
            <person name="Lapidus A."/>
            <person name="Glavina del Rio T."/>
            <person name="Dalin E."/>
            <person name="Tice H."/>
            <person name="Bruce D."/>
            <person name="Goodwin L."/>
            <person name="Pitluck S."/>
            <person name="Peters L."/>
            <person name="Mikhailova N."/>
            <person name="Gu W."/>
            <person name="Kyrpides N."/>
            <person name="Mavromatis K."/>
            <person name="Ivanova N."/>
            <person name="Brettin T."/>
            <person name="Detter J.C."/>
            <person name="Han C."/>
            <person name="Larimer F."/>
            <person name="Land M."/>
            <person name="Hauser L."/>
            <person name="Markowitz V."/>
            <person name="Cheng J.-F."/>
            <person name="Hugenholtz P."/>
            <person name="Woyke T."/>
            <person name="Wu D."/>
            <person name="Tindall B."/>
            <person name="Pomrenke H."/>
            <person name="Brambilla E."/>
            <person name="Klenk H.-P."/>
            <person name="Eisen J.A."/>
        </authorList>
    </citation>
    <scope>NUCLEOTIDE SEQUENCE [LARGE SCALE GENOMIC DNA]</scope>
    <source>
        <strain evidence="12">ATCC 35273 / DSM 5150 / MD-1</strain>
    </source>
</reference>
<dbReference type="EMBL" id="CP003359">
    <property type="protein sequence ID" value="AGB41449.1"/>
    <property type="molecule type" value="Genomic_DNA"/>
</dbReference>
<feature type="domain" description="L,D-TPase catalytic" evidence="10">
    <location>
        <begin position="125"/>
        <end position="234"/>
    </location>
</feature>
<keyword evidence="5" id="KW-0378">Hydrolase</keyword>
<dbReference type="KEGG" id="hhl:Halha_1508"/>
<dbReference type="Gene3D" id="2.40.440.10">
    <property type="entry name" value="L,D-transpeptidase catalytic domain-like"/>
    <property type="match status" value="1"/>
</dbReference>
<keyword evidence="8 9" id="KW-0961">Cell wall biogenesis/degradation</keyword>
<accession>L0KAQ2</accession>
<dbReference type="InterPro" id="IPR036366">
    <property type="entry name" value="PGBDSf"/>
</dbReference>
<dbReference type="SUPFAM" id="SSF141523">
    <property type="entry name" value="L,D-transpeptidase catalytic domain-like"/>
    <property type="match status" value="1"/>
</dbReference>
<dbReference type="GO" id="GO:0018104">
    <property type="term" value="P:peptidoglycan-protein cross-linking"/>
    <property type="evidence" value="ECO:0007669"/>
    <property type="project" value="TreeGrafter"/>
</dbReference>
<dbReference type="Gene3D" id="1.10.101.10">
    <property type="entry name" value="PGBD-like superfamily/PGBD"/>
    <property type="match status" value="2"/>
</dbReference>
<evidence type="ECO:0000256" key="1">
    <source>
        <dbReference type="ARBA" id="ARBA00004752"/>
    </source>
</evidence>
<dbReference type="InterPro" id="IPR002477">
    <property type="entry name" value="Peptidoglycan-bd-like"/>
</dbReference>
<dbReference type="eggNOG" id="COG3409">
    <property type="taxonomic scope" value="Bacteria"/>
</dbReference>
<evidence type="ECO:0000256" key="5">
    <source>
        <dbReference type="ARBA" id="ARBA00022801"/>
    </source>
</evidence>
<keyword evidence="3" id="KW-0328">Glycosyltransferase</keyword>
<dbReference type="GO" id="GO:0071972">
    <property type="term" value="F:peptidoglycan L,D-transpeptidase activity"/>
    <property type="evidence" value="ECO:0007669"/>
    <property type="project" value="TreeGrafter"/>
</dbReference>
<dbReference type="SUPFAM" id="SSF47090">
    <property type="entry name" value="PGBD-like"/>
    <property type="match status" value="2"/>
</dbReference>
<dbReference type="InterPro" id="IPR005490">
    <property type="entry name" value="LD_TPept_cat_dom"/>
</dbReference>
<dbReference type="HOGENOM" id="CLU_874170_0_0_9"/>
<dbReference type="Pfam" id="PF01471">
    <property type="entry name" value="PG_binding_1"/>
    <property type="match status" value="2"/>
</dbReference>
<keyword evidence="4" id="KW-0808">Transferase</keyword>
<dbReference type="STRING" id="748449.Halha_1508"/>
<evidence type="ECO:0000256" key="7">
    <source>
        <dbReference type="ARBA" id="ARBA00022984"/>
    </source>
</evidence>
<evidence type="ECO:0000256" key="6">
    <source>
        <dbReference type="ARBA" id="ARBA00022960"/>
    </source>
</evidence>
<evidence type="ECO:0000259" key="10">
    <source>
        <dbReference type="PROSITE" id="PS52029"/>
    </source>
</evidence>
<evidence type="ECO:0000313" key="12">
    <source>
        <dbReference type="Proteomes" id="UP000010880"/>
    </source>
</evidence>
<dbReference type="RefSeq" id="WP_015327168.1">
    <property type="nucleotide sequence ID" value="NC_019978.1"/>
</dbReference>
<dbReference type="eggNOG" id="COG1376">
    <property type="taxonomic scope" value="Bacteria"/>
</dbReference>
<sequence length="310" mass="34895">MNSLSKIIIVTLLIFLCSPIILATKQIPCDCKEVRTLSLKYPPLQGDDVWELQKQLQKLGFYKHKLNGSYDWQTYVALKKFQYINSKSATGVVKQKTWLKLAKALGKSPFVTVDNKKLNSPQGEISLVVDGYSRQLKVYSNGKLYHTFPVAIGKPSTKSPIGEWAIVHKDADWGGGFGDRWMGLNVPWGKYGIHGTNKPGSIGTAASHGCIRMYNKDVKLLYSWVEVGTRVKIIGNRDPIKLTHQLRPGHTGKDVLLVQERLRKYGFQPGYTDGRFGASTKEAIKNLKYIYGLKDDVVVDENVFYILNLK</sequence>
<organism evidence="11 12">
    <name type="scientific">Halobacteroides halobius (strain ATCC 35273 / DSM 5150 / MD-1)</name>
    <dbReference type="NCBI Taxonomy" id="748449"/>
    <lineage>
        <taxon>Bacteria</taxon>
        <taxon>Bacillati</taxon>
        <taxon>Bacillota</taxon>
        <taxon>Clostridia</taxon>
        <taxon>Halanaerobiales</taxon>
        <taxon>Halobacteroidaceae</taxon>
        <taxon>Halobacteroides</taxon>
    </lineage>
</organism>
<keyword evidence="12" id="KW-1185">Reference proteome</keyword>
<keyword evidence="7 9" id="KW-0573">Peptidoglycan synthesis</keyword>
<dbReference type="PROSITE" id="PS52029">
    <property type="entry name" value="LD_TPASE"/>
    <property type="match status" value="1"/>
</dbReference>
<evidence type="ECO:0000256" key="3">
    <source>
        <dbReference type="ARBA" id="ARBA00022676"/>
    </source>
</evidence>
<evidence type="ECO:0000313" key="11">
    <source>
        <dbReference type="EMBL" id="AGB41449.1"/>
    </source>
</evidence>
<dbReference type="InterPro" id="IPR038063">
    <property type="entry name" value="Transpep_catalytic_dom"/>
</dbReference>
<proteinExistence type="inferred from homology"/>
<dbReference type="AlphaFoldDB" id="L0KAQ2"/>
<evidence type="ECO:0000256" key="8">
    <source>
        <dbReference type="ARBA" id="ARBA00023316"/>
    </source>
</evidence>
<dbReference type="PANTHER" id="PTHR30582:SF24">
    <property type="entry name" value="L,D-TRANSPEPTIDASE ERFK_SRFK-RELATED"/>
    <property type="match status" value="1"/>
</dbReference>
<evidence type="ECO:0000256" key="9">
    <source>
        <dbReference type="PROSITE-ProRule" id="PRU01373"/>
    </source>
</evidence>
<dbReference type="GO" id="GO:0005576">
    <property type="term" value="C:extracellular region"/>
    <property type="evidence" value="ECO:0007669"/>
    <property type="project" value="TreeGrafter"/>
</dbReference>
<dbReference type="PANTHER" id="PTHR30582">
    <property type="entry name" value="L,D-TRANSPEPTIDASE"/>
    <property type="match status" value="1"/>
</dbReference>
<evidence type="ECO:0000256" key="4">
    <source>
        <dbReference type="ARBA" id="ARBA00022679"/>
    </source>
</evidence>
<comment type="similarity">
    <text evidence="2">Belongs to the YkuD family.</text>
</comment>
<keyword evidence="6 9" id="KW-0133">Cell shape</keyword>
<dbReference type="InterPro" id="IPR036365">
    <property type="entry name" value="PGBD-like_sf"/>
</dbReference>
<evidence type="ECO:0000256" key="2">
    <source>
        <dbReference type="ARBA" id="ARBA00005992"/>
    </source>
</evidence>
<comment type="pathway">
    <text evidence="1 9">Cell wall biogenesis; peptidoglycan biosynthesis.</text>
</comment>
<name>L0KAQ2_HALHC</name>
<dbReference type="PATRIC" id="fig|748449.3.peg.1459"/>
<dbReference type="GO" id="GO:0008360">
    <property type="term" value="P:regulation of cell shape"/>
    <property type="evidence" value="ECO:0007669"/>
    <property type="project" value="UniProtKB-UniRule"/>
</dbReference>
<gene>
    <name evidence="11" type="ordered locus">Halha_1508</name>
</gene>
<dbReference type="GO" id="GO:0071555">
    <property type="term" value="P:cell wall organization"/>
    <property type="evidence" value="ECO:0007669"/>
    <property type="project" value="UniProtKB-UniRule"/>
</dbReference>
<dbReference type="CDD" id="cd16913">
    <property type="entry name" value="YkuD_like"/>
    <property type="match status" value="1"/>
</dbReference>
<dbReference type="InterPro" id="IPR050979">
    <property type="entry name" value="LD-transpeptidase"/>
</dbReference>
<feature type="active site" description="Nucleophile" evidence="9">
    <location>
        <position position="210"/>
    </location>
</feature>
<dbReference type="Proteomes" id="UP000010880">
    <property type="component" value="Chromosome"/>
</dbReference>
<dbReference type="GO" id="GO:0016757">
    <property type="term" value="F:glycosyltransferase activity"/>
    <property type="evidence" value="ECO:0007669"/>
    <property type="project" value="UniProtKB-KW"/>
</dbReference>
<dbReference type="UniPathway" id="UPA00219"/>
<dbReference type="Pfam" id="PF03734">
    <property type="entry name" value="YkuD"/>
    <property type="match status" value="1"/>
</dbReference>
<feature type="active site" description="Proton donor/acceptor" evidence="9">
    <location>
        <position position="194"/>
    </location>
</feature>
<protein>
    <recommendedName>
        <fullName evidence="10">L,D-TPase catalytic domain-containing protein</fullName>
    </recommendedName>
</protein>